<evidence type="ECO:0000313" key="2">
    <source>
        <dbReference type="EMBL" id="KKL86994.1"/>
    </source>
</evidence>
<organism evidence="2">
    <name type="scientific">marine sediment metagenome</name>
    <dbReference type="NCBI Taxonomy" id="412755"/>
    <lineage>
        <taxon>unclassified sequences</taxon>
        <taxon>metagenomes</taxon>
        <taxon>ecological metagenomes</taxon>
    </lineage>
</organism>
<comment type="caution">
    <text evidence="2">The sequence shown here is derived from an EMBL/GenBank/DDBJ whole genome shotgun (WGS) entry which is preliminary data.</text>
</comment>
<dbReference type="AlphaFoldDB" id="A0A0F9FKS0"/>
<reference evidence="2" key="1">
    <citation type="journal article" date="2015" name="Nature">
        <title>Complex archaea that bridge the gap between prokaryotes and eukaryotes.</title>
        <authorList>
            <person name="Spang A."/>
            <person name="Saw J.H."/>
            <person name="Jorgensen S.L."/>
            <person name="Zaremba-Niedzwiedzka K."/>
            <person name="Martijn J."/>
            <person name="Lind A.E."/>
            <person name="van Eijk R."/>
            <person name="Schleper C."/>
            <person name="Guy L."/>
            <person name="Ettema T.J."/>
        </authorList>
    </citation>
    <scope>NUCLEOTIDE SEQUENCE</scope>
</reference>
<dbReference type="Pfam" id="PF06826">
    <property type="entry name" value="Asp-Al_Ex"/>
    <property type="match status" value="1"/>
</dbReference>
<gene>
    <name evidence="2" type="ORF">LCGC14_1939170</name>
</gene>
<name>A0A0F9FKS0_9ZZZZ</name>
<sequence length="72" mass="7590">MLDTILILGKLALKINPVLLLGALTGAGTNTATLNALKEEADSSTPVLGYTVPYAFGNVLLTIWESVLMNVM</sequence>
<dbReference type="EMBL" id="LAZR01020956">
    <property type="protein sequence ID" value="KKL86994.1"/>
    <property type="molecule type" value="Genomic_DNA"/>
</dbReference>
<accession>A0A0F9FKS0</accession>
<dbReference type="InterPro" id="IPR006512">
    <property type="entry name" value="YidE_YbjL"/>
</dbReference>
<feature type="domain" description="YidE/YbjL duplication" evidence="1">
    <location>
        <begin position="5"/>
        <end position="68"/>
    </location>
</feature>
<proteinExistence type="predicted"/>
<protein>
    <recommendedName>
        <fullName evidence="1">YidE/YbjL duplication domain-containing protein</fullName>
    </recommendedName>
</protein>
<evidence type="ECO:0000259" key="1">
    <source>
        <dbReference type="Pfam" id="PF06826"/>
    </source>
</evidence>